<evidence type="ECO:0000313" key="6">
    <source>
        <dbReference type="EMBL" id="RSH94408.1"/>
    </source>
</evidence>
<dbReference type="PROSITE" id="PS50056">
    <property type="entry name" value="TYR_PHOSPHATASE_2"/>
    <property type="match status" value="2"/>
</dbReference>
<dbReference type="InterPro" id="IPR047949">
    <property type="entry name" value="PPS1_DSP"/>
</dbReference>
<dbReference type="SMART" id="SM00195">
    <property type="entry name" value="DSPc"/>
    <property type="match status" value="1"/>
</dbReference>
<dbReference type="STRING" id="1890683.A0A427YTD0"/>
<dbReference type="OrthoDB" id="273181at2759"/>
<protein>
    <submittedName>
        <fullName evidence="6">Tyrosine/serine/threonine protein phosphatase pps1</fullName>
    </submittedName>
</protein>
<organism evidence="6 7">
    <name type="scientific">Saitozyma podzolica</name>
    <dbReference type="NCBI Taxonomy" id="1890683"/>
    <lineage>
        <taxon>Eukaryota</taxon>
        <taxon>Fungi</taxon>
        <taxon>Dikarya</taxon>
        <taxon>Basidiomycota</taxon>
        <taxon>Agaricomycotina</taxon>
        <taxon>Tremellomycetes</taxon>
        <taxon>Tremellales</taxon>
        <taxon>Trimorphomycetaceae</taxon>
        <taxon>Saitozyma</taxon>
    </lineage>
</organism>
<evidence type="ECO:0000256" key="1">
    <source>
        <dbReference type="ARBA" id="ARBA00022801"/>
    </source>
</evidence>
<dbReference type="PANTHER" id="PTHR47550:SF1">
    <property type="entry name" value="DUAL SPECIFICITY PROTEIN PHOSPHATASE PPS1"/>
    <property type="match status" value="1"/>
</dbReference>
<dbReference type="EMBL" id="RSCD01000002">
    <property type="protein sequence ID" value="RSH94408.1"/>
    <property type="molecule type" value="Genomic_DNA"/>
</dbReference>
<feature type="compositionally biased region" description="Acidic residues" evidence="3">
    <location>
        <begin position="375"/>
        <end position="387"/>
    </location>
</feature>
<comment type="caution">
    <text evidence="6">The sequence shown here is derived from an EMBL/GenBank/DDBJ whole genome shotgun (WGS) entry which is preliminary data.</text>
</comment>
<dbReference type="InterPro" id="IPR000340">
    <property type="entry name" value="Dual-sp_phosphatase_cat-dom"/>
</dbReference>
<dbReference type="Proteomes" id="UP000279259">
    <property type="component" value="Unassembled WGS sequence"/>
</dbReference>
<proteinExistence type="predicted"/>
<dbReference type="Gene3D" id="3.90.190.10">
    <property type="entry name" value="Protein tyrosine phosphatase superfamily"/>
    <property type="match status" value="2"/>
</dbReference>
<evidence type="ECO:0000256" key="2">
    <source>
        <dbReference type="ARBA" id="ARBA00022912"/>
    </source>
</evidence>
<keyword evidence="2" id="KW-0904">Protein phosphatase</keyword>
<feature type="region of interest" description="Disordered" evidence="3">
    <location>
        <begin position="727"/>
        <end position="752"/>
    </location>
</feature>
<feature type="compositionally biased region" description="Polar residues" evidence="3">
    <location>
        <begin position="88"/>
        <end position="97"/>
    </location>
</feature>
<evidence type="ECO:0000259" key="5">
    <source>
        <dbReference type="PROSITE" id="PS50056"/>
    </source>
</evidence>
<dbReference type="Pfam" id="PF00782">
    <property type="entry name" value="DSPc"/>
    <property type="match status" value="1"/>
</dbReference>
<feature type="region of interest" description="Disordered" evidence="3">
    <location>
        <begin position="765"/>
        <end position="793"/>
    </location>
</feature>
<dbReference type="GO" id="GO:0008138">
    <property type="term" value="F:protein tyrosine/serine/threonine phosphatase activity"/>
    <property type="evidence" value="ECO:0007669"/>
    <property type="project" value="InterPro"/>
</dbReference>
<sequence length="1079" mass="119567">MASLAPLQPISAPATPITPTHLLAQSARMERCRSSEAVLGQPVEDGTHSRGGRAREPKATSLLFHTVPRWEDIEEAQRKGERVYVEETSMSRSASQQPREDEPMDVDQDEPGQAPGETHADVEISVEVDPARPTVWGMPKWGWEEERKEVRKGVRLVGMEELPTLIDQHAMLDTPSHVLFPWLHGISDDGQKGRDMAAFFGYSPPFEPPPYRGLCVLLCPPHPLDHTPAPQPHPHANARPAVHRTDSELTTLPLDVRPREPRERSETMSTSSESYRSSGTTEGTSPSVADFLSPVSPGSLKLTPETELPPPSPTLGVDVQMHPCESKRMSPTAQAKELDESAVDPAKHEHEDEDEDMIQGDPTWATEKIPKAWDDSEDSDEEEDEEEPRPSCVLLNALHVQDIFELPKLNSKYLEQPRFRTAKLPPQINLRNLNIQQIKYATVSDIILYAKSGVGNGVIHVAEQIAQAQEEVWHHRMEEYYRHVVRGEGEGLNMPVRYGVWVVVEPFHKIEKFCPHLVNLDSAGNPTHNSPLTDLFEREAAESRAMTRGSEVVEGFWVGNDCDVPGGADDGAGARVSFDLCVKASECSDMPTAGALSATYRKLIDLDRRRHAASGDSSSHSLSALSMTDRVVDLVYFLRKIIEGRDKSGVKRRVLVHCQDGYTESSIVVLSYIMSSLSVSLPEAFLHLQLHAKRSFFLYPSDKPLLRKIDARLAADRRAKAIKLVSNVPSAKSTSPSSPSSPTNSGSLSSPLSSRWKSWGFGSKSETTSTATSTSTANANSTATAARDESKKAASTVDAARDLLVEEERGGSALANEARVWFDDRRFDGFPSRILPFLYLGNLEHAGNAAMLHSLGITHVVSVGESLITCPPDCDPMYGQVGPNTLAAEHAAGRIQVCDLNDVRDDGNDPLRPLIAKACTWIEQARRDNGVVLVHCRVGVSRSASIVIAYMMQYLRMGLMDAYLVTRARRLNGESASSWSDHLLCIDPLRPVMTVGLTPSRLPVLIQPNLRFFHELFGWEVELARQEENELNERRQEAERAGIHDPQAIEALGGKRRIMYSWPSFCRDLHCLNRRFLCN</sequence>
<dbReference type="GO" id="GO:0005634">
    <property type="term" value="C:nucleus"/>
    <property type="evidence" value="ECO:0007669"/>
    <property type="project" value="GOC"/>
</dbReference>
<dbReference type="CDD" id="cd14516">
    <property type="entry name" value="DSP_fungal_PPS1"/>
    <property type="match status" value="1"/>
</dbReference>
<keyword evidence="7" id="KW-1185">Reference proteome</keyword>
<feature type="compositionally biased region" description="Basic and acidic residues" evidence="3">
    <location>
        <begin position="256"/>
        <end position="266"/>
    </location>
</feature>
<dbReference type="InterPro" id="IPR053239">
    <property type="entry name" value="Dual_spec_PTase"/>
</dbReference>
<dbReference type="GO" id="GO:0033260">
    <property type="term" value="P:nuclear DNA replication"/>
    <property type="evidence" value="ECO:0007669"/>
    <property type="project" value="InterPro"/>
</dbReference>
<feature type="compositionally biased region" description="Low complexity" evidence="3">
    <location>
        <begin position="767"/>
        <end position="785"/>
    </location>
</feature>
<feature type="compositionally biased region" description="Basic and acidic residues" evidence="3">
    <location>
        <begin position="45"/>
        <end position="58"/>
    </location>
</feature>
<dbReference type="SUPFAM" id="SSF52799">
    <property type="entry name" value="(Phosphotyrosine protein) phosphatases II"/>
    <property type="match status" value="2"/>
</dbReference>
<dbReference type="InterPro" id="IPR016130">
    <property type="entry name" value="Tyr_Pase_AS"/>
</dbReference>
<feature type="compositionally biased region" description="Low complexity" evidence="3">
    <location>
        <begin position="9"/>
        <end position="20"/>
    </location>
</feature>
<feature type="region of interest" description="Disordered" evidence="3">
    <location>
        <begin position="77"/>
        <end position="121"/>
    </location>
</feature>
<evidence type="ECO:0000313" key="7">
    <source>
        <dbReference type="Proteomes" id="UP000279259"/>
    </source>
</evidence>
<dbReference type="PANTHER" id="PTHR47550">
    <property type="entry name" value="DUAL SPECIFICITY PROTEIN PHOSPHATASE PPS1"/>
    <property type="match status" value="1"/>
</dbReference>
<reference evidence="6 7" key="1">
    <citation type="submission" date="2018-11" db="EMBL/GenBank/DDBJ databases">
        <title>Genome sequence of Saitozyma podzolica DSM 27192.</title>
        <authorList>
            <person name="Aliyu H."/>
            <person name="Gorte O."/>
            <person name="Ochsenreither K."/>
        </authorList>
    </citation>
    <scope>NUCLEOTIDE SEQUENCE [LARGE SCALE GENOMIC DNA]</scope>
    <source>
        <strain evidence="6 7">DSM 27192</strain>
    </source>
</reference>
<dbReference type="InterPro" id="IPR020422">
    <property type="entry name" value="TYR_PHOSPHATASE_DUAL_dom"/>
</dbReference>
<feature type="domain" description="Tyrosine-protein phosphatase" evidence="4">
    <location>
        <begin position="830"/>
        <end position="998"/>
    </location>
</feature>
<dbReference type="InterPro" id="IPR000387">
    <property type="entry name" value="Tyr_Pase_dom"/>
</dbReference>
<feature type="domain" description="Tyrosine specific protein phosphatases" evidence="5">
    <location>
        <begin position="912"/>
        <end position="970"/>
    </location>
</feature>
<gene>
    <name evidence="6" type="primary">PPS1</name>
    <name evidence="6" type="ORF">EHS25_004211</name>
</gene>
<dbReference type="PROSITE" id="PS50054">
    <property type="entry name" value="TYR_PHOSPHATASE_DUAL"/>
    <property type="match status" value="1"/>
</dbReference>
<keyword evidence="1" id="KW-0378">Hydrolase</keyword>
<feature type="domain" description="Tyrosine specific protein phosphatases" evidence="5">
    <location>
        <begin position="632"/>
        <end position="689"/>
    </location>
</feature>
<dbReference type="PROSITE" id="PS00383">
    <property type="entry name" value="TYR_PHOSPHATASE_1"/>
    <property type="match status" value="1"/>
</dbReference>
<evidence type="ECO:0000259" key="4">
    <source>
        <dbReference type="PROSITE" id="PS50054"/>
    </source>
</evidence>
<feature type="compositionally biased region" description="Low complexity" evidence="3">
    <location>
        <begin position="267"/>
        <end position="285"/>
    </location>
</feature>
<name>A0A427YTD0_9TREE</name>
<accession>A0A427YTD0</accession>
<feature type="region of interest" description="Disordered" evidence="3">
    <location>
        <begin position="226"/>
        <end position="390"/>
    </location>
</feature>
<feature type="region of interest" description="Disordered" evidence="3">
    <location>
        <begin position="1"/>
        <end position="60"/>
    </location>
</feature>
<evidence type="ECO:0000256" key="3">
    <source>
        <dbReference type="SAM" id="MobiDB-lite"/>
    </source>
</evidence>
<dbReference type="AlphaFoldDB" id="A0A427YTD0"/>
<dbReference type="InterPro" id="IPR029021">
    <property type="entry name" value="Prot-tyrosine_phosphatase-like"/>
</dbReference>